<feature type="transmembrane region" description="Helical" evidence="2">
    <location>
        <begin position="128"/>
        <end position="151"/>
    </location>
</feature>
<feature type="transmembrane region" description="Helical" evidence="2">
    <location>
        <begin position="158"/>
        <end position="178"/>
    </location>
</feature>
<evidence type="ECO:0000313" key="3">
    <source>
        <dbReference type="EMBL" id="OMG36848.1"/>
    </source>
</evidence>
<dbReference type="Proteomes" id="UP000187035">
    <property type="component" value="Unassembled WGS sequence"/>
</dbReference>
<keyword evidence="2" id="KW-0812">Transmembrane</keyword>
<feature type="transmembrane region" description="Helical" evidence="2">
    <location>
        <begin position="347"/>
        <end position="365"/>
    </location>
</feature>
<feature type="transmembrane region" description="Helical" evidence="2">
    <location>
        <begin position="184"/>
        <end position="202"/>
    </location>
</feature>
<sequence length="400" mass="42837">MPTQPVAPHLSSTGQPASGLVAGGKSPGPYQTVPAAGFPRPVPAPSPASITASPQPFTQPQLAVSPAPAATRTAAPSASVPWRRDRVIALIATLLACVTQFVWTLIDAFKHPSFHTNEGLTRRFFIDLAFYIFHTPGAWWLILVLLPLIAICRNQPTAVPAAASLQLFLIDVLIFNNSPISNPLPILCLLVMVGAAISTAYMNQRAQSPWRWPVTLGLSVNLFILVSMLHRLAKPVLYSMNSYDVQGATVGLWMVPSPSNEYPGTPYIPGALLTIITAIIAAAALYFGYRPSRLSAFAKLCGIAPMIVTLHNIYTLSAFGLSGASVISALGFTVIGEGSHPHAAFRAWVASILLGLIAIGVTVLLNRRLSTRSPIQMGQVMPSVTTTQQPLYPSYHTYTR</sequence>
<evidence type="ECO:0000256" key="1">
    <source>
        <dbReference type="SAM" id="MobiDB-lite"/>
    </source>
</evidence>
<feature type="region of interest" description="Disordered" evidence="1">
    <location>
        <begin position="1"/>
        <end position="38"/>
    </location>
</feature>
<dbReference type="AlphaFoldDB" id="A0A854EGN7"/>
<feature type="transmembrane region" description="Helical" evidence="2">
    <location>
        <begin position="267"/>
        <end position="289"/>
    </location>
</feature>
<dbReference type="EMBL" id="MSRR01000010">
    <property type="protein sequence ID" value="OMG36848.1"/>
    <property type="molecule type" value="Genomic_DNA"/>
</dbReference>
<comment type="caution">
    <text evidence="3">The sequence shown here is derived from an EMBL/GenBank/DDBJ whole genome shotgun (WGS) entry which is preliminary data.</text>
</comment>
<feature type="transmembrane region" description="Helical" evidence="2">
    <location>
        <begin position="87"/>
        <end position="106"/>
    </location>
</feature>
<evidence type="ECO:0000256" key="2">
    <source>
        <dbReference type="SAM" id="Phobius"/>
    </source>
</evidence>
<name>A0A854EGN7_ACTNA</name>
<feature type="transmembrane region" description="Helical" evidence="2">
    <location>
        <begin position="214"/>
        <end position="233"/>
    </location>
</feature>
<accession>A0A854EGN7</accession>
<protein>
    <submittedName>
        <fullName evidence="3">Uncharacterized protein</fullName>
    </submittedName>
</protein>
<keyword evidence="2" id="KW-1133">Transmembrane helix</keyword>
<gene>
    <name evidence="3" type="ORF">BKH33_05975</name>
</gene>
<organism evidence="3 4">
    <name type="scientific">Actinomyces naeslundii</name>
    <dbReference type="NCBI Taxonomy" id="1655"/>
    <lineage>
        <taxon>Bacteria</taxon>
        <taxon>Bacillati</taxon>
        <taxon>Actinomycetota</taxon>
        <taxon>Actinomycetes</taxon>
        <taxon>Actinomycetales</taxon>
        <taxon>Actinomycetaceae</taxon>
        <taxon>Actinomyces</taxon>
    </lineage>
</organism>
<feature type="transmembrane region" description="Helical" evidence="2">
    <location>
        <begin position="313"/>
        <end position="335"/>
    </location>
</feature>
<reference evidence="3 4" key="1">
    <citation type="submission" date="2016-12" db="EMBL/GenBank/DDBJ databases">
        <title>Genomic comparison of strains in the 'Actinomyces naeslundii' group.</title>
        <authorList>
            <person name="Mughal S.R."/>
            <person name="Do T."/>
            <person name="Gilbert S.C."/>
            <person name="Witherden E.A."/>
            <person name="Didelot X."/>
            <person name="Beighton D."/>
        </authorList>
    </citation>
    <scope>NUCLEOTIDE SEQUENCE [LARGE SCALE GENOMIC DNA]</scope>
    <source>
        <strain evidence="3 4">NCTC 10301</strain>
    </source>
</reference>
<evidence type="ECO:0000313" key="4">
    <source>
        <dbReference type="Proteomes" id="UP000187035"/>
    </source>
</evidence>
<proteinExistence type="predicted"/>
<keyword evidence="2" id="KW-0472">Membrane</keyword>